<keyword evidence="1" id="KW-0472">Membrane</keyword>
<feature type="transmembrane region" description="Helical" evidence="1">
    <location>
        <begin position="12"/>
        <end position="35"/>
    </location>
</feature>
<accession>G5Q1S3</accession>
<organism evidence="2 3">
    <name type="scientific">Salmonella enterica subsp. enterica serovar Montevideo str. S5-403</name>
    <dbReference type="NCBI Taxonomy" id="913242"/>
    <lineage>
        <taxon>Bacteria</taxon>
        <taxon>Pseudomonadati</taxon>
        <taxon>Pseudomonadota</taxon>
        <taxon>Gammaproteobacteria</taxon>
        <taxon>Enterobacterales</taxon>
        <taxon>Enterobacteriaceae</taxon>
        <taxon>Salmonella</taxon>
    </lineage>
</organism>
<keyword evidence="1" id="KW-1133">Transmembrane helix</keyword>
<feature type="non-terminal residue" evidence="2">
    <location>
        <position position="54"/>
    </location>
</feature>
<name>G5Q1S3_SALMO</name>
<dbReference type="EMBL" id="AFCS01000444">
    <property type="protein sequence ID" value="EHC80143.1"/>
    <property type="molecule type" value="Genomic_DNA"/>
</dbReference>
<evidence type="ECO:0008006" key="4">
    <source>
        <dbReference type="Google" id="ProtNLM"/>
    </source>
</evidence>
<keyword evidence="1" id="KW-0812">Transmembrane</keyword>
<proteinExistence type="predicted"/>
<evidence type="ECO:0000313" key="3">
    <source>
        <dbReference type="Proteomes" id="UP000003221"/>
    </source>
</evidence>
<gene>
    <name evidence="2" type="ORF">LTSEMON_1815</name>
</gene>
<dbReference type="AlphaFoldDB" id="G5Q1S3"/>
<protein>
    <recommendedName>
        <fullName evidence="4">YqiJ family protein</fullName>
    </recommendedName>
</protein>
<reference evidence="2 3" key="1">
    <citation type="journal article" date="2011" name="BMC Genomics">
        <title>Genome sequencing reveals diversification of virulence factor content and possible host adaptation in distinct subpopulations of Salmonella enterica.</title>
        <authorList>
            <person name="den Bakker H.C."/>
            <person name="Moreno Switt A.I."/>
            <person name="Govoni G."/>
            <person name="Cummings C.A."/>
            <person name="Ranieri M.L."/>
            <person name="Degoricija L."/>
            <person name="Hoelzer K."/>
            <person name="Rodriguez-Rivera L.D."/>
            <person name="Brown S."/>
            <person name="Bolchacova E."/>
            <person name="Furtado M.R."/>
            <person name="Wiedmann M."/>
        </authorList>
    </citation>
    <scope>NUCLEOTIDE SEQUENCE [LARGE SCALE GENOMIC DNA]</scope>
    <source>
        <strain evidence="2 3">S5-403</strain>
    </source>
</reference>
<comment type="caution">
    <text evidence="2">The sequence shown here is derived from an EMBL/GenBank/DDBJ whole genome shotgun (WGS) entry which is preliminary data.</text>
</comment>
<evidence type="ECO:0000313" key="2">
    <source>
        <dbReference type="EMBL" id="EHC80143.1"/>
    </source>
</evidence>
<dbReference type="Proteomes" id="UP000003221">
    <property type="component" value="Unassembled WGS sequence"/>
</dbReference>
<evidence type="ECO:0000256" key="1">
    <source>
        <dbReference type="SAM" id="Phobius"/>
    </source>
</evidence>
<sequence>MTLFAEYNSPYLFAIAFVFFIGVLEMISLIFGHFLSGALDAHLDHYDALSSGPT</sequence>